<organism evidence="11">
    <name type="scientific">Heligmosomoides polygyrus</name>
    <name type="common">Parasitic roundworm</name>
    <dbReference type="NCBI Taxonomy" id="6339"/>
    <lineage>
        <taxon>Eukaryota</taxon>
        <taxon>Metazoa</taxon>
        <taxon>Ecdysozoa</taxon>
        <taxon>Nematoda</taxon>
        <taxon>Chromadorea</taxon>
        <taxon>Rhabditida</taxon>
        <taxon>Rhabditina</taxon>
        <taxon>Rhabditomorpha</taxon>
        <taxon>Strongyloidea</taxon>
        <taxon>Heligmosomidae</taxon>
        <taxon>Heligmosomoides</taxon>
    </lineage>
</organism>
<evidence type="ECO:0000256" key="2">
    <source>
        <dbReference type="ARBA" id="ARBA00005254"/>
    </source>
</evidence>
<dbReference type="PANTHER" id="PTHR43176">
    <property type="entry name" value="3-HYDROXYISOBUTYRYL-COA HYDROLASE-RELATED"/>
    <property type="match status" value="1"/>
</dbReference>
<dbReference type="Pfam" id="PF16113">
    <property type="entry name" value="ECH_2"/>
    <property type="match status" value="1"/>
</dbReference>
<reference evidence="11" key="1">
    <citation type="submission" date="2018-11" db="EMBL/GenBank/DDBJ databases">
        <authorList>
            <consortium name="Pathogen Informatics"/>
        </authorList>
    </citation>
    <scope>NUCLEOTIDE SEQUENCE [LARGE SCALE GENOMIC DNA]</scope>
</reference>
<proteinExistence type="inferred from homology"/>
<dbReference type="GO" id="GO:0004611">
    <property type="term" value="F:phosphoenolpyruvate carboxykinase activity"/>
    <property type="evidence" value="ECO:0007669"/>
    <property type="project" value="InterPro"/>
</dbReference>
<evidence type="ECO:0000256" key="3">
    <source>
        <dbReference type="ARBA" id="ARBA00011915"/>
    </source>
</evidence>
<feature type="compositionally biased region" description="Basic residues" evidence="8">
    <location>
        <begin position="33"/>
        <end position="43"/>
    </location>
</feature>
<feature type="region of interest" description="Disordered" evidence="8">
    <location>
        <begin position="535"/>
        <end position="554"/>
    </location>
</feature>
<feature type="region of interest" description="Disordered" evidence="8">
    <location>
        <begin position="23"/>
        <end position="48"/>
    </location>
</feature>
<dbReference type="Pfam" id="PF17297">
    <property type="entry name" value="PEPCK_N"/>
    <property type="match status" value="1"/>
</dbReference>
<evidence type="ECO:0000256" key="7">
    <source>
        <dbReference type="ARBA" id="ARBA00031181"/>
    </source>
</evidence>
<protein>
    <recommendedName>
        <fullName evidence="4">3-hydroxyisobutyryl-CoA hydrolase, mitochondrial</fullName>
        <ecNumber evidence="3">3.1.2.4</ecNumber>
    </recommendedName>
    <alternativeName>
        <fullName evidence="7">3-hydroxyisobutyryl-coenzyme A hydrolase</fullName>
    </alternativeName>
</protein>
<evidence type="ECO:0000256" key="5">
    <source>
        <dbReference type="ARBA" id="ARBA00022801"/>
    </source>
</evidence>
<dbReference type="EMBL" id="UZAH01027376">
    <property type="protein sequence ID" value="VDO91111.1"/>
    <property type="molecule type" value="Genomic_DNA"/>
</dbReference>
<evidence type="ECO:0000313" key="11">
    <source>
        <dbReference type="EMBL" id="VDO91111.1"/>
    </source>
</evidence>
<dbReference type="EC" id="3.1.2.4" evidence="3"/>
<dbReference type="GO" id="GO:0003860">
    <property type="term" value="F:3-hydroxyisobutyryl-CoA hydrolase activity"/>
    <property type="evidence" value="ECO:0007669"/>
    <property type="project" value="UniProtKB-EC"/>
</dbReference>
<dbReference type="SUPFAM" id="SSF68923">
    <property type="entry name" value="PEP carboxykinase N-terminal domain"/>
    <property type="match status" value="1"/>
</dbReference>
<feature type="domain" description="Enoyl-CoA hydratase/isomerase" evidence="9">
    <location>
        <begin position="72"/>
        <end position="284"/>
    </location>
</feature>
<dbReference type="Gene3D" id="3.90.226.10">
    <property type="entry name" value="2-enoyl-CoA Hydratase, Chain A, domain 1"/>
    <property type="match status" value="2"/>
</dbReference>
<dbReference type="PANTHER" id="PTHR43176:SF3">
    <property type="entry name" value="3-HYDROXYISOBUTYRYL-COA HYDROLASE, MITOCHONDRIAL"/>
    <property type="match status" value="1"/>
</dbReference>
<keyword evidence="5" id="KW-0378">Hydrolase</keyword>
<comment type="similarity">
    <text evidence="2">Belongs to the enoyl-CoA hydratase/isomerase family.</text>
</comment>
<dbReference type="InterPro" id="IPR029045">
    <property type="entry name" value="ClpP/crotonase-like_dom_sf"/>
</dbReference>
<dbReference type="GO" id="GO:0006094">
    <property type="term" value="P:gluconeogenesis"/>
    <property type="evidence" value="ECO:0007669"/>
    <property type="project" value="InterPro"/>
</dbReference>
<evidence type="ECO:0000256" key="6">
    <source>
        <dbReference type="ARBA" id="ARBA00024871"/>
    </source>
</evidence>
<comment type="function">
    <text evidence="6">Hydrolyzes 3-hydroxyisobutyryl-CoA (HIBYL-CoA), a saline catabolite. Has high activity toward isobutyryl-CoA. Could be an isobutyryl-CoA dehydrogenase that functions in valine catabolism. Also hydrolyzes 3-hydroxypropanoyl-CoA.</text>
</comment>
<evidence type="ECO:0000259" key="9">
    <source>
        <dbReference type="Pfam" id="PF16113"/>
    </source>
</evidence>
<dbReference type="GO" id="GO:0017076">
    <property type="term" value="F:purine nucleotide binding"/>
    <property type="evidence" value="ECO:0007669"/>
    <property type="project" value="InterPro"/>
</dbReference>
<dbReference type="InterPro" id="IPR008210">
    <property type="entry name" value="PEP_carboxykinase_N"/>
</dbReference>
<dbReference type="Gene3D" id="3.40.449.10">
    <property type="entry name" value="Phosphoenolpyruvate Carboxykinase, domain 1"/>
    <property type="match status" value="1"/>
</dbReference>
<gene>
    <name evidence="11" type="ORF">HPBE_LOCUS12156</name>
</gene>
<evidence type="ECO:0000256" key="4">
    <source>
        <dbReference type="ARBA" id="ARBA00016714"/>
    </source>
</evidence>
<dbReference type="InterPro" id="IPR032259">
    <property type="entry name" value="HIBYL-CoA-H"/>
</dbReference>
<dbReference type="SUPFAM" id="SSF52096">
    <property type="entry name" value="ClpP/crotonase"/>
    <property type="match status" value="1"/>
</dbReference>
<dbReference type="GO" id="GO:0005739">
    <property type="term" value="C:mitochondrion"/>
    <property type="evidence" value="ECO:0007669"/>
    <property type="project" value="TreeGrafter"/>
</dbReference>
<accession>A0A3P7YU55</accession>
<dbReference type="InterPro" id="IPR045004">
    <property type="entry name" value="ECH_dom"/>
</dbReference>
<dbReference type="OrthoDB" id="1737613at2759"/>
<dbReference type="AlphaFoldDB" id="A0A3P7YU55"/>
<comment type="catalytic activity">
    <reaction evidence="1">
        <text>3-hydroxy-2-methylpropanoyl-CoA + H2O = 3-hydroxy-2-methylpropanoate + CoA + H(+)</text>
        <dbReference type="Rhea" id="RHEA:20888"/>
        <dbReference type="ChEBI" id="CHEBI:11805"/>
        <dbReference type="ChEBI" id="CHEBI:15377"/>
        <dbReference type="ChEBI" id="CHEBI:15378"/>
        <dbReference type="ChEBI" id="CHEBI:57287"/>
        <dbReference type="ChEBI" id="CHEBI:57340"/>
        <dbReference type="EC" id="3.1.2.4"/>
    </reaction>
</comment>
<dbReference type="GO" id="GO:0006574">
    <property type="term" value="P:L-valine catabolic process"/>
    <property type="evidence" value="ECO:0007669"/>
    <property type="project" value="UniProtKB-UniPathway"/>
</dbReference>
<feature type="domain" description="Phosphoenolpyruvate carboxykinase GTP-utilising N-terminal" evidence="10">
    <location>
        <begin position="402"/>
        <end position="496"/>
    </location>
</feature>
<dbReference type="InterPro" id="IPR035078">
    <property type="entry name" value="PEP_carboxykinase_GTP_N"/>
</dbReference>
<evidence type="ECO:0000256" key="8">
    <source>
        <dbReference type="SAM" id="MobiDB-lite"/>
    </source>
</evidence>
<evidence type="ECO:0000256" key="1">
    <source>
        <dbReference type="ARBA" id="ARBA00001709"/>
    </source>
</evidence>
<sequence length="554" mass="62344">MNAFVEANLLQAVREITEGLGASKAGVTDGSKRPKGGKARKRGVSTGPSYRKPLDTLCCSDRWDRNGDVDLVNGRFRVATERTTLAMPETAIGLFPDVGSSCFLAQLQNNLGLYLGLTGYRLSGADAFHIGLATHYVRRCFASFASRLDHYSNTGPFLKAGRSAKKPAIPINIPRFTLEDRLPAIERTFQARSLSLGYLRRTPITLMSVEEILANLGKEDSQWARENLDKLSKMSPTSLKVTFKQFQNAAGGMSLDQALKMEYRLTERTLKDHDFYEGVRARQIMIALRIASNKVYPSCHSTSRSVLVDKDRKPKWIPLNEVKDEHVEQYFAPLDSNQELNTGAAYASLRQFSGDLSYVIDDVVMKRLSHVPIHKRAMLQCRTEIMVRVLRFKRRGVDVVQGIYICDGSQHEANDIIGKSVERGLLSPLKAYENNYVCRTDPRDVARVESKTWMVTPDKYQTVTHTPEGVEPIMGNWMSPDTLALELDSRFPGCMAVCVLTAPSDHIKLAALGRIHLYLRWRIIRHQHKAMDKARTSEDLVQSMKTTERSWESA</sequence>
<dbReference type="CDD" id="cd06558">
    <property type="entry name" value="crotonase-like"/>
    <property type="match status" value="1"/>
</dbReference>
<dbReference type="UniPathway" id="UPA00362"/>
<name>A0A3P7YU55_HELPZ</name>
<evidence type="ECO:0000259" key="10">
    <source>
        <dbReference type="Pfam" id="PF17297"/>
    </source>
</evidence>